<evidence type="ECO:0000313" key="4">
    <source>
        <dbReference type="EMBL" id="PRL89048.1"/>
    </source>
</evidence>
<feature type="domain" description="Helix-turn-helix" evidence="1">
    <location>
        <begin position="4"/>
        <end position="53"/>
    </location>
</feature>
<reference evidence="3 6" key="2">
    <citation type="submission" date="2017-02" db="EMBL/GenBank/DDBJ databases">
        <title>Haemophilus influenzae in COPD genome sequencing project.</title>
        <authorList>
            <person name="Murphy T.F."/>
            <person name="Kong Y."/>
            <person name="Nadendla S."/>
            <person name="Tettelin H."/>
            <person name="Pettigrew M."/>
        </authorList>
    </citation>
    <scope>NUCLEOTIDE SEQUENCE [LARGE SCALE GENOMIC DNA]</scope>
    <source>
        <strain evidence="4 6">19P94H1</strain>
        <strain evidence="3">84P15H4</strain>
    </source>
</reference>
<dbReference type="AlphaFoldDB" id="A0A0D0IIC5"/>
<dbReference type="SUPFAM" id="SSF46955">
    <property type="entry name" value="Putative DNA-binding domain"/>
    <property type="match status" value="1"/>
</dbReference>
<gene>
    <name evidence="4" type="ORF">BV022_01466</name>
    <name evidence="3" type="ORF">BV163_01271</name>
    <name evidence="2" type="ORF">NTHI1209_00903</name>
</gene>
<evidence type="ECO:0000313" key="5">
    <source>
        <dbReference type="Proteomes" id="UP000050700"/>
    </source>
</evidence>
<dbReference type="EMBL" id="MZKM01000051">
    <property type="protein sequence ID" value="PRL89048.1"/>
    <property type="molecule type" value="Genomic_DNA"/>
</dbReference>
<evidence type="ECO:0000313" key="6">
    <source>
        <dbReference type="Proteomes" id="UP000238666"/>
    </source>
</evidence>
<dbReference type="Pfam" id="PF12728">
    <property type="entry name" value="HTH_17"/>
    <property type="match status" value="1"/>
</dbReference>
<dbReference type="InterPro" id="IPR010093">
    <property type="entry name" value="SinI_DNA-bd"/>
</dbReference>
<proteinExistence type="predicted"/>
<dbReference type="InterPro" id="IPR009061">
    <property type="entry name" value="DNA-bd_dom_put_sf"/>
</dbReference>
<dbReference type="EMBL" id="MZHU01000048">
    <property type="protein sequence ID" value="PRK64733.1"/>
    <property type="molecule type" value="Genomic_DNA"/>
</dbReference>
<dbReference type="EMBL" id="JMQP01000002">
    <property type="protein sequence ID" value="KIS35299.1"/>
    <property type="molecule type" value="Genomic_DNA"/>
</dbReference>
<dbReference type="Proteomes" id="UP000050700">
    <property type="component" value="Unassembled WGS sequence"/>
</dbReference>
<organism evidence="3">
    <name type="scientific">Haemophilus influenzae</name>
    <dbReference type="NCBI Taxonomy" id="727"/>
    <lineage>
        <taxon>Bacteria</taxon>
        <taxon>Pseudomonadati</taxon>
        <taxon>Pseudomonadota</taxon>
        <taxon>Gammaproteobacteria</taxon>
        <taxon>Pasteurellales</taxon>
        <taxon>Pasteurellaceae</taxon>
        <taxon>Haemophilus</taxon>
    </lineage>
</organism>
<dbReference type="RefSeq" id="WP_005652916.1">
    <property type="nucleotide sequence ID" value="NZ_AP018766.1"/>
</dbReference>
<accession>A0A0D0IIC5</accession>
<dbReference type="GO" id="GO:0003677">
    <property type="term" value="F:DNA binding"/>
    <property type="evidence" value="ECO:0007669"/>
    <property type="project" value="InterPro"/>
</dbReference>
<dbReference type="InterPro" id="IPR041657">
    <property type="entry name" value="HTH_17"/>
</dbReference>
<reference evidence="2 5" key="1">
    <citation type="submission" date="2014-05" db="EMBL/GenBank/DDBJ databases">
        <title>Methylome analysis of the phasevarions of Haemophilus influenzae.</title>
        <authorList>
            <person name="Atack J.M."/>
            <person name="Fox K.L."/>
            <person name="Power P.M."/>
            <person name="Clark T."/>
            <person name="Jurcisek J."/>
            <person name="Korlach J."/>
            <person name="Bakaletz L.O."/>
            <person name="Jennings M.P."/>
        </authorList>
    </citation>
    <scope>NUCLEOTIDE SEQUENCE [LARGE SCALE GENOMIC DNA]</scope>
    <source>
        <strain evidence="2 5">1209</strain>
    </source>
</reference>
<dbReference type="NCBIfam" id="TIGR01764">
    <property type="entry name" value="excise"/>
    <property type="match status" value="1"/>
</dbReference>
<evidence type="ECO:0000313" key="2">
    <source>
        <dbReference type="EMBL" id="KIS35299.1"/>
    </source>
</evidence>
<evidence type="ECO:0000313" key="3">
    <source>
        <dbReference type="EMBL" id="PRK64733.1"/>
    </source>
</evidence>
<protein>
    <submittedName>
        <fullName evidence="2">DNA binding domain, excisionase family</fullName>
    </submittedName>
    <submittedName>
        <fullName evidence="3">Helix-turn-helix domain protein</fullName>
    </submittedName>
</protein>
<evidence type="ECO:0000259" key="1">
    <source>
        <dbReference type="Pfam" id="PF12728"/>
    </source>
</evidence>
<comment type="caution">
    <text evidence="3">The sequence shown here is derived from an EMBL/GenBank/DDBJ whole genome shotgun (WGS) entry which is preliminary data.</text>
</comment>
<name>A0A0D0IIC5_HAEIF</name>
<sequence length="55" mass="6495">MERYFSIKEIVQMGICSEATVKRWISSGKLKSYKFGRSRKIAESDLNEYIKTCRQ</sequence>